<dbReference type="GO" id="GO:0000976">
    <property type="term" value="F:transcription cis-regulatory region binding"/>
    <property type="evidence" value="ECO:0007669"/>
    <property type="project" value="TreeGrafter"/>
</dbReference>
<name>A0A2P1PZ23_9GAMM</name>
<dbReference type="PANTHER" id="PTHR30055">
    <property type="entry name" value="HTH-TYPE TRANSCRIPTIONAL REGULATOR RUTR"/>
    <property type="match status" value="1"/>
</dbReference>
<dbReference type="Proteomes" id="UP000241074">
    <property type="component" value="Chromosome"/>
</dbReference>
<accession>A0A2P1PZ23</accession>
<keyword evidence="2 4" id="KW-0238">DNA-binding</keyword>
<dbReference type="Pfam" id="PF14246">
    <property type="entry name" value="TetR_C_7"/>
    <property type="match status" value="1"/>
</dbReference>
<keyword evidence="3" id="KW-0804">Transcription</keyword>
<evidence type="ECO:0000256" key="3">
    <source>
        <dbReference type="ARBA" id="ARBA00023163"/>
    </source>
</evidence>
<dbReference type="PANTHER" id="PTHR30055:SF146">
    <property type="entry name" value="HTH-TYPE TRANSCRIPTIONAL DUAL REGULATOR CECR"/>
    <property type="match status" value="1"/>
</dbReference>
<dbReference type="AlphaFoldDB" id="A0A2P1PZ23"/>
<dbReference type="Gene3D" id="1.10.357.10">
    <property type="entry name" value="Tetracycline Repressor, domain 2"/>
    <property type="match status" value="1"/>
</dbReference>
<dbReference type="Gene3D" id="1.10.10.60">
    <property type="entry name" value="Homeodomain-like"/>
    <property type="match status" value="1"/>
</dbReference>
<dbReference type="InterPro" id="IPR001647">
    <property type="entry name" value="HTH_TetR"/>
</dbReference>
<feature type="domain" description="HTH tetR-type" evidence="5">
    <location>
        <begin position="1"/>
        <end position="61"/>
    </location>
</feature>
<evidence type="ECO:0000313" key="6">
    <source>
        <dbReference type="EMBL" id="AVQ00102.1"/>
    </source>
</evidence>
<sequence length="196" mass="21649">MAKRLAILDTAKALFASLGFEGTSMDAVAKQAGVSKLTVYSHFADKDTLFKAAVQSKCEEQMPEALFHIDPKAPIQKQLLGIARGFFELVFSEESLTLHRMMVANAGHSPHLAELFFEAGPRRVLAALAQFLKEATIAGALQVKDPEQAAGHFFVLIKGMEHMRHLVGSSCSLVDFNRDRHLKSVVELFHRAFRAN</sequence>
<protein>
    <submittedName>
        <fullName evidence="6">TetR family transcriptional regulator</fullName>
    </submittedName>
</protein>
<reference evidence="6 7" key="2">
    <citation type="submission" date="2018-03" db="EMBL/GenBank/DDBJ databases">
        <authorList>
            <person name="Keele B.F."/>
        </authorList>
    </citation>
    <scope>NUCLEOTIDE SEQUENCE [LARGE SCALE GENOMIC DNA]</scope>
    <source>
        <strain evidence="6 7">D13</strain>
    </source>
</reference>
<dbReference type="Pfam" id="PF00440">
    <property type="entry name" value="TetR_N"/>
    <property type="match status" value="1"/>
</dbReference>
<dbReference type="FunFam" id="1.10.10.60:FF:000141">
    <property type="entry name" value="TetR family transcriptional regulator"/>
    <property type="match status" value="1"/>
</dbReference>
<dbReference type="InterPro" id="IPR050109">
    <property type="entry name" value="HTH-type_TetR-like_transc_reg"/>
</dbReference>
<dbReference type="InterPro" id="IPR009057">
    <property type="entry name" value="Homeodomain-like_sf"/>
</dbReference>
<dbReference type="SUPFAM" id="SSF48498">
    <property type="entry name" value="Tetracyclin repressor-like, C-terminal domain"/>
    <property type="match status" value="1"/>
</dbReference>
<evidence type="ECO:0000313" key="7">
    <source>
        <dbReference type="Proteomes" id="UP000241074"/>
    </source>
</evidence>
<evidence type="ECO:0000256" key="2">
    <source>
        <dbReference type="ARBA" id="ARBA00023125"/>
    </source>
</evidence>
<dbReference type="RefSeq" id="WP_106894020.1">
    <property type="nucleotide sequence ID" value="NZ_CP027860.1"/>
</dbReference>
<gene>
    <name evidence="6" type="ORF">C7S18_13015</name>
</gene>
<proteinExistence type="predicted"/>
<dbReference type="KEGG" id="xba:C7S18_13015"/>
<dbReference type="SUPFAM" id="SSF46689">
    <property type="entry name" value="Homeodomain-like"/>
    <property type="match status" value="1"/>
</dbReference>
<organism evidence="6 7">
    <name type="scientific">Ahniella affigens</name>
    <dbReference type="NCBI Taxonomy" id="2021234"/>
    <lineage>
        <taxon>Bacteria</taxon>
        <taxon>Pseudomonadati</taxon>
        <taxon>Pseudomonadota</taxon>
        <taxon>Gammaproteobacteria</taxon>
        <taxon>Lysobacterales</taxon>
        <taxon>Rhodanobacteraceae</taxon>
        <taxon>Ahniella</taxon>
    </lineage>
</organism>
<dbReference type="InterPro" id="IPR036271">
    <property type="entry name" value="Tet_transcr_reg_TetR-rel_C_sf"/>
</dbReference>
<dbReference type="InterPro" id="IPR039536">
    <property type="entry name" value="TetR_C_Proteobacteria"/>
</dbReference>
<feature type="DNA-binding region" description="H-T-H motif" evidence="4">
    <location>
        <begin position="24"/>
        <end position="43"/>
    </location>
</feature>
<keyword evidence="7" id="KW-1185">Reference proteome</keyword>
<dbReference type="EMBL" id="CP027860">
    <property type="protein sequence ID" value="AVQ00102.1"/>
    <property type="molecule type" value="Genomic_DNA"/>
</dbReference>
<evidence type="ECO:0000256" key="4">
    <source>
        <dbReference type="PROSITE-ProRule" id="PRU00335"/>
    </source>
</evidence>
<evidence type="ECO:0000256" key="1">
    <source>
        <dbReference type="ARBA" id="ARBA00023015"/>
    </source>
</evidence>
<evidence type="ECO:0000259" key="5">
    <source>
        <dbReference type="PROSITE" id="PS50977"/>
    </source>
</evidence>
<dbReference type="PROSITE" id="PS50977">
    <property type="entry name" value="HTH_TETR_2"/>
    <property type="match status" value="1"/>
</dbReference>
<keyword evidence="1" id="KW-0805">Transcription regulation</keyword>
<reference evidence="6 7" key="1">
    <citation type="submission" date="2018-03" db="EMBL/GenBank/DDBJ databases">
        <title>Ahniella affigens gen. nov., sp. nov., a gammaproteobacterium isolated from sandy soil near a stream.</title>
        <authorList>
            <person name="Ko Y."/>
            <person name="Kim J.-H."/>
        </authorList>
    </citation>
    <scope>NUCLEOTIDE SEQUENCE [LARGE SCALE GENOMIC DNA]</scope>
    <source>
        <strain evidence="6 7">D13</strain>
    </source>
</reference>
<dbReference type="PRINTS" id="PR00455">
    <property type="entry name" value="HTHTETR"/>
</dbReference>
<dbReference type="OrthoDB" id="8535430at2"/>
<dbReference type="GO" id="GO:0003700">
    <property type="term" value="F:DNA-binding transcription factor activity"/>
    <property type="evidence" value="ECO:0007669"/>
    <property type="project" value="TreeGrafter"/>
</dbReference>